<dbReference type="InterPro" id="IPR003877">
    <property type="entry name" value="SPRY_dom"/>
</dbReference>
<dbReference type="SUPFAM" id="SSF57850">
    <property type="entry name" value="RING/U-box"/>
    <property type="match status" value="1"/>
</dbReference>
<evidence type="ECO:0000313" key="11">
    <source>
        <dbReference type="Proteomes" id="UP001460270"/>
    </source>
</evidence>
<keyword evidence="4" id="KW-0862">Zinc</keyword>
<dbReference type="InterPro" id="IPR006574">
    <property type="entry name" value="PRY"/>
</dbReference>
<dbReference type="InterPro" id="IPR013083">
    <property type="entry name" value="Znf_RING/FYVE/PHD"/>
</dbReference>
<dbReference type="PROSITE" id="PS50188">
    <property type="entry name" value="B302_SPRY"/>
    <property type="match status" value="1"/>
</dbReference>
<sequence length="530" mass="61996">MALWSSGLDPELFRCALCGQLLREPASVPCGHSFCLSCLSAHWDQTQPSYSCPQCGHWFSQRPVLSRNTVLDVVMKQLRKRETQTPAKCELCPENKSLRADKKCDLQRHEEVPAIKRPDLEEPEQREQGTVTAERRHRLEQIKQNLHQKLSDKEEDKTRLLKRLQTIRDSADGAVKECDRALPELTRLLEIKLEKMKRDWRTHQEKKVHKFENLKKKLEEDIPKLTAKQAELERLEQTADPIQFLQKFQPFSEFVDGLDYDVTRPGIFDQTDLPPLCVVKSDLRDLQHELHGFVENQEVKSEDEEPKIDIGINDSRYIRGFDRDEDDDITHISVSDWPMFMRRHLFLQYARDLTFEPNSAHVNIVLSNENRKAELVHDRQNYRKHPERFTSAQQVLSKEPLTGRCYFEVEISFDQIVTVALTYKDIKRKGLTCANILGSNKKSWAFECFPCDLFRFVHNDKVDVVWWNSADPRRLGVFVDQEAGIVEYYTLDDEPEMLFEVHTTFTQPLYLAVRFDEEDSSVEICKLTET</sequence>
<dbReference type="AlphaFoldDB" id="A0AAW0N4P8"/>
<feature type="coiled-coil region" evidence="7">
    <location>
        <begin position="136"/>
        <end position="163"/>
    </location>
</feature>
<dbReference type="PANTHER" id="PTHR25465:SF5">
    <property type="entry name" value="E3 UBIQUITIN_ISG15 LIGASE TRIM25-RELATED"/>
    <property type="match status" value="1"/>
</dbReference>
<evidence type="ECO:0000256" key="5">
    <source>
        <dbReference type="ARBA" id="ARBA00022859"/>
    </source>
</evidence>
<dbReference type="SMART" id="SM00589">
    <property type="entry name" value="PRY"/>
    <property type="match status" value="1"/>
</dbReference>
<dbReference type="InterPro" id="IPR013320">
    <property type="entry name" value="ConA-like_dom_sf"/>
</dbReference>
<dbReference type="InterPro" id="IPR051051">
    <property type="entry name" value="E3_ubiq-ligase_TRIM/RNF"/>
</dbReference>
<dbReference type="InterPro" id="IPR058030">
    <property type="entry name" value="TRIM8/14/16/25/29/45/65_CC"/>
</dbReference>
<name>A0AAW0N4P8_9GOBI</name>
<dbReference type="Gene3D" id="2.60.120.920">
    <property type="match status" value="1"/>
</dbReference>
<dbReference type="SMART" id="SM00184">
    <property type="entry name" value="RING"/>
    <property type="match status" value="1"/>
</dbReference>
<reference evidence="11" key="1">
    <citation type="submission" date="2024-04" db="EMBL/GenBank/DDBJ databases">
        <title>Salinicola lusitanus LLJ914,a marine bacterium isolated from the Okinawa Trough.</title>
        <authorList>
            <person name="Li J."/>
        </authorList>
    </citation>
    <scope>NUCLEOTIDE SEQUENCE [LARGE SCALE GENOMIC DNA]</scope>
</reference>
<dbReference type="Pfam" id="PF00622">
    <property type="entry name" value="SPRY"/>
    <property type="match status" value="1"/>
</dbReference>
<keyword evidence="5" id="KW-0391">Immunity</keyword>
<dbReference type="InterPro" id="IPR001870">
    <property type="entry name" value="B30.2/SPRY"/>
</dbReference>
<evidence type="ECO:0000313" key="10">
    <source>
        <dbReference type="EMBL" id="KAK7889528.1"/>
    </source>
</evidence>
<evidence type="ECO:0000256" key="7">
    <source>
        <dbReference type="SAM" id="Coils"/>
    </source>
</evidence>
<dbReference type="Pfam" id="PF25600">
    <property type="entry name" value="TRIM_CC"/>
    <property type="match status" value="1"/>
</dbReference>
<keyword evidence="7" id="KW-0175">Coiled coil</keyword>
<evidence type="ECO:0000259" key="9">
    <source>
        <dbReference type="PROSITE" id="PS50188"/>
    </source>
</evidence>
<comment type="caution">
    <text evidence="10">The sequence shown here is derived from an EMBL/GenBank/DDBJ whole genome shotgun (WGS) entry which is preliminary data.</text>
</comment>
<dbReference type="Gene3D" id="3.30.40.10">
    <property type="entry name" value="Zinc/RING finger domain, C3HC4 (zinc finger)"/>
    <property type="match status" value="1"/>
</dbReference>
<gene>
    <name evidence="10" type="ORF">WMY93_025088</name>
</gene>
<dbReference type="EMBL" id="JBBPFD010000018">
    <property type="protein sequence ID" value="KAK7889528.1"/>
    <property type="molecule type" value="Genomic_DNA"/>
</dbReference>
<keyword evidence="11" id="KW-1185">Reference proteome</keyword>
<dbReference type="GO" id="GO:0005737">
    <property type="term" value="C:cytoplasm"/>
    <property type="evidence" value="ECO:0007669"/>
    <property type="project" value="UniProtKB-ARBA"/>
</dbReference>
<keyword evidence="2" id="KW-0479">Metal-binding</keyword>
<dbReference type="InterPro" id="IPR017907">
    <property type="entry name" value="Znf_RING_CS"/>
</dbReference>
<evidence type="ECO:0000256" key="2">
    <source>
        <dbReference type="ARBA" id="ARBA00022723"/>
    </source>
</evidence>
<dbReference type="PROSITE" id="PS50089">
    <property type="entry name" value="ZF_RING_2"/>
    <property type="match status" value="1"/>
</dbReference>
<feature type="domain" description="RING-type" evidence="8">
    <location>
        <begin position="15"/>
        <end position="55"/>
    </location>
</feature>
<dbReference type="PROSITE" id="PS00518">
    <property type="entry name" value="ZF_RING_1"/>
    <property type="match status" value="1"/>
</dbReference>
<proteinExistence type="predicted"/>
<dbReference type="PRINTS" id="PR01407">
    <property type="entry name" value="BUTYPHLNCDUF"/>
</dbReference>
<dbReference type="Pfam" id="PF13765">
    <property type="entry name" value="PRY"/>
    <property type="match status" value="1"/>
</dbReference>
<evidence type="ECO:0000256" key="3">
    <source>
        <dbReference type="ARBA" id="ARBA00022771"/>
    </source>
</evidence>
<feature type="coiled-coil region" evidence="7">
    <location>
        <begin position="201"/>
        <end position="235"/>
    </location>
</feature>
<dbReference type="PANTHER" id="PTHR25465">
    <property type="entry name" value="B-BOX DOMAIN CONTAINING"/>
    <property type="match status" value="1"/>
</dbReference>
<dbReference type="GO" id="GO:0045087">
    <property type="term" value="P:innate immune response"/>
    <property type="evidence" value="ECO:0007669"/>
    <property type="project" value="UniProtKB-KW"/>
</dbReference>
<evidence type="ECO:0000256" key="4">
    <source>
        <dbReference type="ARBA" id="ARBA00022833"/>
    </source>
</evidence>
<feature type="domain" description="B30.2/SPRY" evidence="9">
    <location>
        <begin position="333"/>
        <end position="530"/>
    </location>
</feature>
<dbReference type="InterPro" id="IPR043136">
    <property type="entry name" value="B30.2/SPRY_sf"/>
</dbReference>
<evidence type="ECO:0000256" key="1">
    <source>
        <dbReference type="ARBA" id="ARBA00022588"/>
    </source>
</evidence>
<dbReference type="Proteomes" id="UP001460270">
    <property type="component" value="Unassembled WGS sequence"/>
</dbReference>
<evidence type="ECO:0000259" key="8">
    <source>
        <dbReference type="PROSITE" id="PS50089"/>
    </source>
</evidence>
<accession>A0AAW0N4P8</accession>
<dbReference type="SUPFAM" id="SSF49899">
    <property type="entry name" value="Concanavalin A-like lectins/glucanases"/>
    <property type="match status" value="1"/>
</dbReference>
<protein>
    <recommendedName>
        <fullName evidence="12">RING-type domain-containing protein</fullName>
    </recommendedName>
</protein>
<dbReference type="InterPro" id="IPR003879">
    <property type="entry name" value="Butyrophylin_SPRY"/>
</dbReference>
<dbReference type="GO" id="GO:0008270">
    <property type="term" value="F:zinc ion binding"/>
    <property type="evidence" value="ECO:0007669"/>
    <property type="project" value="UniProtKB-KW"/>
</dbReference>
<evidence type="ECO:0000256" key="6">
    <source>
        <dbReference type="PROSITE-ProRule" id="PRU00175"/>
    </source>
</evidence>
<organism evidence="10 11">
    <name type="scientific">Mugilogobius chulae</name>
    <name type="common">yellowstripe goby</name>
    <dbReference type="NCBI Taxonomy" id="88201"/>
    <lineage>
        <taxon>Eukaryota</taxon>
        <taxon>Metazoa</taxon>
        <taxon>Chordata</taxon>
        <taxon>Craniata</taxon>
        <taxon>Vertebrata</taxon>
        <taxon>Euteleostomi</taxon>
        <taxon>Actinopterygii</taxon>
        <taxon>Neopterygii</taxon>
        <taxon>Teleostei</taxon>
        <taxon>Neoteleostei</taxon>
        <taxon>Acanthomorphata</taxon>
        <taxon>Gobiaria</taxon>
        <taxon>Gobiiformes</taxon>
        <taxon>Gobioidei</taxon>
        <taxon>Gobiidae</taxon>
        <taxon>Gobionellinae</taxon>
        <taxon>Mugilogobius</taxon>
    </lineage>
</organism>
<keyword evidence="1" id="KW-0399">Innate immunity</keyword>
<evidence type="ECO:0008006" key="12">
    <source>
        <dbReference type="Google" id="ProtNLM"/>
    </source>
</evidence>
<dbReference type="Pfam" id="PF15227">
    <property type="entry name" value="zf-C3HC4_4"/>
    <property type="match status" value="1"/>
</dbReference>
<keyword evidence="3 6" id="KW-0863">Zinc-finger</keyword>
<dbReference type="InterPro" id="IPR001841">
    <property type="entry name" value="Znf_RING"/>
</dbReference>